<evidence type="ECO:0000313" key="2">
    <source>
        <dbReference type="Proteomes" id="UP000249248"/>
    </source>
</evidence>
<dbReference type="AlphaFoldDB" id="A0A2W1MTX5"/>
<reference evidence="1 2" key="1">
    <citation type="submission" date="2018-06" db="EMBL/GenBank/DDBJ databases">
        <title>The draft genome sequence of Crocinitomix sp. SM1701.</title>
        <authorList>
            <person name="Zhang X."/>
        </authorList>
    </citation>
    <scope>NUCLEOTIDE SEQUENCE [LARGE SCALE GENOMIC DNA]</scope>
    <source>
        <strain evidence="1 2">SM1701</strain>
    </source>
</reference>
<name>A0A2W1MTX5_9FLAO</name>
<accession>A0A2W1MTX5</accession>
<comment type="caution">
    <text evidence="1">The sequence shown here is derived from an EMBL/GenBank/DDBJ whole genome shotgun (WGS) entry which is preliminary data.</text>
</comment>
<proteinExistence type="predicted"/>
<keyword evidence="2" id="KW-1185">Reference proteome</keyword>
<sequence>MVFNNLLYFTARDSVEGYEIWQYNGINPPQLVNWLNFSNINNAQGSTGYFKVYNNKLIFVYNYNGNMALKEFDGFSVNTILSAALSYRNLYVFNNKLYVVGACYLCDGLRLWEYDGVSMNLIPNLLMTEDNLLGANWLTGFEDEYFTEFQNELYFTAYDTTHGYEIWKYDGSVA</sequence>
<dbReference type="Proteomes" id="UP000249248">
    <property type="component" value="Unassembled WGS sequence"/>
</dbReference>
<protein>
    <submittedName>
        <fullName evidence="1">Uncharacterized protein</fullName>
    </submittedName>
</protein>
<dbReference type="EMBL" id="QKSB01000087">
    <property type="protein sequence ID" value="PZE15529.1"/>
    <property type="molecule type" value="Genomic_DNA"/>
</dbReference>
<gene>
    <name evidence="1" type="ORF">DNU06_17625</name>
</gene>
<organism evidence="1 2">
    <name type="scientific">Putridiphycobacter roseus</name>
    <dbReference type="NCBI Taxonomy" id="2219161"/>
    <lineage>
        <taxon>Bacteria</taxon>
        <taxon>Pseudomonadati</taxon>
        <taxon>Bacteroidota</taxon>
        <taxon>Flavobacteriia</taxon>
        <taxon>Flavobacteriales</taxon>
        <taxon>Crocinitomicaceae</taxon>
        <taxon>Putridiphycobacter</taxon>
    </lineage>
</organism>
<feature type="non-terminal residue" evidence="1">
    <location>
        <position position="174"/>
    </location>
</feature>
<evidence type="ECO:0000313" key="1">
    <source>
        <dbReference type="EMBL" id="PZE15529.1"/>
    </source>
</evidence>